<feature type="non-terminal residue" evidence="1">
    <location>
        <position position="12"/>
    </location>
</feature>
<proteinExistence type="predicted"/>
<name>A0A454CYA9_VIBHA</name>
<reference evidence="1 2" key="1">
    <citation type="submission" date="2012-10" db="EMBL/GenBank/DDBJ databases">
        <title>Genome sequence of Vibrio Cholerae HENC-02.</title>
        <authorList>
            <person name="Eppinger M."/>
            <person name="Hasan N.A."/>
            <person name="Sengamalay N."/>
            <person name="Hine E."/>
            <person name="Su Q."/>
            <person name="Daugherty S.C."/>
            <person name="Young S."/>
            <person name="Sadzewicz L."/>
            <person name="Tallon L."/>
            <person name="Cebula T.A."/>
            <person name="Ravel J."/>
            <person name="Colwell R.R."/>
        </authorList>
    </citation>
    <scope>NUCLEOTIDE SEQUENCE [LARGE SCALE GENOMIC DNA]</scope>
    <source>
        <strain evidence="1 2">HENC-02</strain>
    </source>
</reference>
<dbReference type="Proteomes" id="UP000008367">
    <property type="component" value="Unassembled WGS sequence"/>
</dbReference>
<gene>
    <name evidence="1" type="ORF">VCHENC02_2974A</name>
</gene>
<evidence type="ECO:0000313" key="1">
    <source>
        <dbReference type="EMBL" id="EKM31382.1"/>
    </source>
</evidence>
<accession>A0A454CYA9</accession>
<evidence type="ECO:0000313" key="2">
    <source>
        <dbReference type="Proteomes" id="UP000008367"/>
    </source>
</evidence>
<comment type="caution">
    <text evidence="1">The sequence shown here is derived from an EMBL/GenBank/DDBJ whole genome shotgun (WGS) entry which is preliminary data.</text>
</comment>
<organism evidence="1 2">
    <name type="scientific">Vibrio harveyi</name>
    <name type="common">Beneckea harveyi</name>
    <dbReference type="NCBI Taxonomy" id="669"/>
    <lineage>
        <taxon>Bacteria</taxon>
        <taxon>Pseudomonadati</taxon>
        <taxon>Pseudomonadota</taxon>
        <taxon>Gammaproteobacteria</taxon>
        <taxon>Vibrionales</taxon>
        <taxon>Vibrionaceae</taxon>
        <taxon>Vibrio</taxon>
    </lineage>
</organism>
<dbReference type="EMBL" id="AJSR01001215">
    <property type="protein sequence ID" value="EKM31382.1"/>
    <property type="molecule type" value="Genomic_DNA"/>
</dbReference>
<sequence length="12" mass="1437">MNSFSIKCHKLE</sequence>
<protein>
    <submittedName>
        <fullName evidence="1">Uncharacterized protein</fullName>
    </submittedName>
</protein>